<evidence type="ECO:0000313" key="2">
    <source>
        <dbReference type="Proteomes" id="UP000521943"/>
    </source>
</evidence>
<proteinExistence type="predicted"/>
<comment type="caution">
    <text evidence="1">The sequence shown here is derived from an EMBL/GenBank/DDBJ whole genome shotgun (WGS) entry which is preliminary data.</text>
</comment>
<reference evidence="1 2" key="1">
    <citation type="submission" date="2020-07" db="EMBL/GenBank/DDBJ databases">
        <title>Comparative genomics of pyrophilous fungi reveals a link between fire events and developmental genes.</title>
        <authorList>
            <consortium name="DOE Joint Genome Institute"/>
            <person name="Steindorff A.S."/>
            <person name="Carver A."/>
            <person name="Calhoun S."/>
            <person name="Stillman K."/>
            <person name="Liu H."/>
            <person name="Lipzen A."/>
            <person name="Pangilinan J."/>
            <person name="Labutti K."/>
            <person name="Bruns T.D."/>
            <person name="Grigoriev I.V."/>
        </authorList>
    </citation>
    <scope>NUCLEOTIDE SEQUENCE [LARGE SCALE GENOMIC DNA]</scope>
    <source>
        <strain evidence="1 2">CBS 144469</strain>
    </source>
</reference>
<sequence>MIPAAFAERFLWKAPCNLDDSPQPESDNIPSPSVQQPTFTFSPAVLAELDSVFSLAFVEAEKKQSKLLKLAMDAPNPGHTPPVGAEISIALSCPQYQGTPILDAAVKHIAEEYGAEVLVLDAFEIASGRFGVLGESGRVIVGTFRPGVLTDDRLIVHK</sequence>
<dbReference type="OrthoDB" id="2872203at2759"/>
<dbReference type="EMBL" id="JACGCI010000031">
    <property type="protein sequence ID" value="KAF6755065.1"/>
    <property type="molecule type" value="Genomic_DNA"/>
</dbReference>
<accession>A0A8H6HY06</accession>
<organism evidence="1 2">
    <name type="scientific">Ephemerocybe angulata</name>
    <dbReference type="NCBI Taxonomy" id="980116"/>
    <lineage>
        <taxon>Eukaryota</taxon>
        <taxon>Fungi</taxon>
        <taxon>Dikarya</taxon>
        <taxon>Basidiomycota</taxon>
        <taxon>Agaricomycotina</taxon>
        <taxon>Agaricomycetes</taxon>
        <taxon>Agaricomycetidae</taxon>
        <taxon>Agaricales</taxon>
        <taxon>Agaricineae</taxon>
        <taxon>Psathyrellaceae</taxon>
        <taxon>Ephemerocybe</taxon>
    </lineage>
</organism>
<name>A0A8H6HY06_9AGAR</name>
<dbReference type="AlphaFoldDB" id="A0A8H6HY06"/>
<gene>
    <name evidence="1" type="ORF">DFP72DRAFT_1169733</name>
</gene>
<keyword evidence="2" id="KW-1185">Reference proteome</keyword>
<protein>
    <submittedName>
        <fullName evidence="1">Uncharacterized protein</fullName>
    </submittedName>
</protein>
<evidence type="ECO:0000313" key="1">
    <source>
        <dbReference type="EMBL" id="KAF6755065.1"/>
    </source>
</evidence>
<dbReference type="Proteomes" id="UP000521943">
    <property type="component" value="Unassembled WGS sequence"/>
</dbReference>